<organism evidence="2 3">
    <name type="scientific">Tropilaelaps mercedesae</name>
    <dbReference type="NCBI Taxonomy" id="418985"/>
    <lineage>
        <taxon>Eukaryota</taxon>
        <taxon>Metazoa</taxon>
        <taxon>Ecdysozoa</taxon>
        <taxon>Arthropoda</taxon>
        <taxon>Chelicerata</taxon>
        <taxon>Arachnida</taxon>
        <taxon>Acari</taxon>
        <taxon>Parasitiformes</taxon>
        <taxon>Mesostigmata</taxon>
        <taxon>Gamasina</taxon>
        <taxon>Dermanyssoidea</taxon>
        <taxon>Laelapidae</taxon>
        <taxon>Tropilaelaps</taxon>
    </lineage>
</organism>
<gene>
    <name evidence="2" type="ORF">BIW11_02867</name>
</gene>
<name>A0A1V9XW85_9ACAR</name>
<proteinExistence type="predicted"/>
<evidence type="ECO:0000313" key="3">
    <source>
        <dbReference type="Proteomes" id="UP000192247"/>
    </source>
</evidence>
<dbReference type="InParanoid" id="A0A1V9XW85"/>
<feature type="region of interest" description="Disordered" evidence="1">
    <location>
        <begin position="124"/>
        <end position="146"/>
    </location>
</feature>
<sequence>MSTWSMFAFHCFRLKFQGDHDDYGFAAMYGVGAQTSSEPPPPAGTGPPASDLMELSRARSIPEITGIAGGIFHSGAQGGHGVSAAHGGGHAMLNQSFTGCVDDPILTGMSSGRPRSMHEHFFNSAGAQNTAHSLPERYPWPKDDNR</sequence>
<evidence type="ECO:0000313" key="2">
    <source>
        <dbReference type="EMBL" id="OQR77701.1"/>
    </source>
</evidence>
<protein>
    <submittedName>
        <fullName evidence="2">Uncharacterized protein</fullName>
    </submittedName>
</protein>
<comment type="caution">
    <text evidence="2">The sequence shown here is derived from an EMBL/GenBank/DDBJ whole genome shotgun (WGS) entry which is preliminary data.</text>
</comment>
<reference evidence="2 3" key="1">
    <citation type="journal article" date="2017" name="Gigascience">
        <title>Draft genome of the honey bee ectoparasitic mite, Tropilaelaps mercedesae, is shaped by the parasitic life history.</title>
        <authorList>
            <person name="Dong X."/>
            <person name="Armstrong S.D."/>
            <person name="Xia D."/>
            <person name="Makepeace B.L."/>
            <person name="Darby A.C."/>
            <person name="Kadowaki T."/>
        </authorList>
    </citation>
    <scope>NUCLEOTIDE SEQUENCE [LARGE SCALE GENOMIC DNA]</scope>
    <source>
        <strain evidence="2">Wuxi-XJTLU</strain>
    </source>
</reference>
<evidence type="ECO:0000256" key="1">
    <source>
        <dbReference type="SAM" id="MobiDB-lite"/>
    </source>
</evidence>
<keyword evidence="3" id="KW-1185">Reference proteome</keyword>
<accession>A0A1V9XW85</accession>
<dbReference type="AlphaFoldDB" id="A0A1V9XW85"/>
<dbReference type="EMBL" id="MNPL01003194">
    <property type="protein sequence ID" value="OQR77701.1"/>
    <property type="molecule type" value="Genomic_DNA"/>
</dbReference>
<dbReference type="Proteomes" id="UP000192247">
    <property type="component" value="Unassembled WGS sequence"/>
</dbReference>